<comment type="similarity">
    <text evidence="6 7">Belongs to the MPP10 family.</text>
</comment>
<evidence type="ECO:0000256" key="5">
    <source>
        <dbReference type="ARBA" id="ARBA00023274"/>
    </source>
</evidence>
<accession>A0A8C3YPV5</accession>
<evidence type="ECO:0000256" key="6">
    <source>
        <dbReference type="ARBA" id="ARBA00029455"/>
    </source>
</evidence>
<feature type="compositionally biased region" description="Basic and acidic residues" evidence="8">
    <location>
        <begin position="313"/>
        <end position="326"/>
    </location>
</feature>
<feature type="compositionally biased region" description="Basic and acidic residues" evidence="8">
    <location>
        <begin position="669"/>
        <end position="678"/>
    </location>
</feature>
<organism evidence="9 10">
    <name type="scientific">Catagonus wagneri</name>
    <name type="common">Chacoan peccary</name>
    <dbReference type="NCBI Taxonomy" id="51154"/>
    <lineage>
        <taxon>Eukaryota</taxon>
        <taxon>Metazoa</taxon>
        <taxon>Chordata</taxon>
        <taxon>Craniata</taxon>
        <taxon>Vertebrata</taxon>
        <taxon>Euteleostomi</taxon>
        <taxon>Mammalia</taxon>
        <taxon>Eutheria</taxon>
        <taxon>Laurasiatheria</taxon>
        <taxon>Artiodactyla</taxon>
        <taxon>Suina</taxon>
        <taxon>Tayassuidae</taxon>
        <taxon>Catagonus</taxon>
    </lineage>
</organism>
<dbReference type="AlphaFoldDB" id="A0A8C3YPV5"/>
<reference evidence="9" key="2">
    <citation type="submission" date="2025-09" db="UniProtKB">
        <authorList>
            <consortium name="Ensembl"/>
        </authorList>
    </citation>
    <scope>IDENTIFICATION</scope>
</reference>
<dbReference type="Ensembl" id="ENSCWAT00000028838.1">
    <property type="protein sequence ID" value="ENSCWAP00000026603.1"/>
    <property type="gene ID" value="ENSCWAG00000020133.1"/>
</dbReference>
<dbReference type="GO" id="GO:0005694">
    <property type="term" value="C:chromosome"/>
    <property type="evidence" value="ECO:0007669"/>
    <property type="project" value="Ensembl"/>
</dbReference>
<evidence type="ECO:0000256" key="8">
    <source>
        <dbReference type="SAM" id="MobiDB-lite"/>
    </source>
</evidence>
<protein>
    <recommendedName>
        <fullName evidence="7">U3 small nucleolar ribonucleoprotein protein MPP10</fullName>
    </recommendedName>
</protein>
<dbReference type="GO" id="GO:0032040">
    <property type="term" value="C:small-subunit processome"/>
    <property type="evidence" value="ECO:0007669"/>
    <property type="project" value="Ensembl"/>
</dbReference>
<keyword evidence="4 7" id="KW-0539">Nucleus</keyword>
<proteinExistence type="inferred from homology"/>
<dbReference type="GO" id="GO:0005732">
    <property type="term" value="C:sno(s)RNA-containing ribonucleoprotein complex"/>
    <property type="evidence" value="ECO:0007669"/>
    <property type="project" value="UniProtKB-UniRule"/>
</dbReference>
<evidence type="ECO:0000256" key="7">
    <source>
        <dbReference type="PIRNR" id="PIRNR017300"/>
    </source>
</evidence>
<reference evidence="9" key="1">
    <citation type="submission" date="2025-08" db="UniProtKB">
        <authorList>
            <consortium name="Ensembl"/>
        </authorList>
    </citation>
    <scope>IDENTIFICATION</scope>
</reference>
<dbReference type="PANTHER" id="PTHR17039:SF0">
    <property type="entry name" value="U3 SMALL NUCLEOLAR RIBONUCLEOPROTEIN PROTEIN MPP10"/>
    <property type="match status" value="1"/>
</dbReference>
<dbReference type="Pfam" id="PF04006">
    <property type="entry name" value="Mpp10"/>
    <property type="match status" value="1"/>
</dbReference>
<feature type="compositionally biased region" description="Basic residues" evidence="8">
    <location>
        <begin position="573"/>
        <end position="595"/>
    </location>
</feature>
<gene>
    <name evidence="9" type="primary">MPHOSPH10</name>
</gene>
<evidence type="ECO:0000256" key="3">
    <source>
        <dbReference type="ARBA" id="ARBA00022552"/>
    </source>
</evidence>
<dbReference type="PANTHER" id="PTHR17039">
    <property type="entry name" value="U3 SMALL NUCLEOLAR RIBONUCLEOPROTEIN PROTEIN MPP10"/>
    <property type="match status" value="1"/>
</dbReference>
<dbReference type="PIRSF" id="PIRSF017300">
    <property type="entry name" value="snoRNP_Mpp10"/>
    <property type="match status" value="1"/>
</dbReference>
<keyword evidence="2 7" id="KW-0690">Ribosome biogenesis</keyword>
<feature type="region of interest" description="Disordered" evidence="8">
    <location>
        <begin position="656"/>
        <end position="678"/>
    </location>
</feature>
<keyword evidence="5 7" id="KW-0687">Ribonucleoprotein</keyword>
<dbReference type="GeneTree" id="ENSGT00390000011359"/>
<feature type="compositionally biased region" description="Acidic residues" evidence="8">
    <location>
        <begin position="109"/>
        <end position="151"/>
    </location>
</feature>
<dbReference type="Proteomes" id="UP000694540">
    <property type="component" value="Unplaced"/>
</dbReference>
<feature type="compositionally biased region" description="Acidic residues" evidence="8">
    <location>
        <begin position="271"/>
        <end position="312"/>
    </location>
</feature>
<comment type="subcellular location">
    <subcellularLocation>
        <location evidence="1 7">Nucleus</location>
        <location evidence="1 7">Nucleolus</location>
    </subcellularLocation>
</comment>
<dbReference type="InterPro" id="IPR012173">
    <property type="entry name" value="Mpp10"/>
</dbReference>
<feature type="compositionally biased region" description="Basic and acidic residues" evidence="8">
    <location>
        <begin position="195"/>
        <end position="211"/>
    </location>
</feature>
<feature type="region of interest" description="Disordered" evidence="8">
    <location>
        <begin position="551"/>
        <end position="634"/>
    </location>
</feature>
<dbReference type="GO" id="GO:0042274">
    <property type="term" value="P:ribosomal small subunit biogenesis"/>
    <property type="evidence" value="ECO:0007669"/>
    <property type="project" value="Ensembl"/>
</dbReference>
<dbReference type="GO" id="GO:0006364">
    <property type="term" value="P:rRNA processing"/>
    <property type="evidence" value="ECO:0007669"/>
    <property type="project" value="UniProtKB-KW"/>
</dbReference>
<sequence>MAPRVWRRRTLERCLREASKATDQPERFLTIQDELASNFTSLTKVLYDFNKVLEKDRKHGSPLQRLMIHNFDDEQIWQQLELQNEPVLQYFQKAVSETIKDEDITLLPENEEQECEEDALESGGQEDLEQDLSEVEEEEVSDLSGDDLEGDESAKNSSQLDLRKSPDFSDDDSDLDFDISKLERQSKVQNRVPRKPTEKSAVDDKFFKLSEMETFLENIEKEEEQQKDDEEEDIDFFEDVDSDEGEGGLFGSQNLKSGKSSRNLKYKDFFDPVESDEDIASVPDDELSSHEEEEIAEEGEQSISETDEDNDLEESRDSKQHKETLKRVTFALPDDDEPEDTDVLNIQKDSDEVKSSFEKRQEKMNEKIASLEKELLEKKPWQLLGEVTAQKRPENSLLEETLHFDHAVRMAPVITEETTLQLEDIIKQRIKDQAWDDVVRKEKPKEDAYEYKKRLTLDHEKSKLSLAEIYEQEYIKLNQQKTAEEENPEHVEIQKMMDSLFLKLDALSNFHFIPKPPVPEIKVVSNLPAITMEEVAPVSVSDAALLAPEEVKEKNKAGDIKTAAEKTATDKKRERRKKKHQKHMKIKEKEKRRRLLEKSNPDQAGKYTKAAASEKLKQLTKTGRASLLKDEGKDKALKSSQAFFSKLQDQVKMQINDAKKTEKKKKKKQDISVHKLKL</sequence>
<keyword evidence="3 7" id="KW-0698">rRNA processing</keyword>
<feature type="compositionally biased region" description="Acidic residues" evidence="8">
    <location>
        <begin position="168"/>
        <end position="177"/>
    </location>
</feature>
<feature type="compositionally biased region" description="Acidic residues" evidence="8">
    <location>
        <begin position="220"/>
        <end position="246"/>
    </location>
</feature>
<feature type="compositionally biased region" description="Polar residues" evidence="8">
    <location>
        <begin position="251"/>
        <end position="263"/>
    </location>
</feature>
<evidence type="ECO:0000256" key="2">
    <source>
        <dbReference type="ARBA" id="ARBA00022517"/>
    </source>
</evidence>
<feature type="compositionally biased region" description="Acidic residues" evidence="8">
    <location>
        <begin position="333"/>
        <end position="342"/>
    </location>
</feature>
<comment type="function">
    <text evidence="7">Component of the 60-80S U3 small nucleolar ribonucleoprotein (U3 snoRNP). Required for the early cleavages during pre-18S ribosomal RNA processing.</text>
</comment>
<evidence type="ECO:0000313" key="10">
    <source>
        <dbReference type="Proteomes" id="UP000694540"/>
    </source>
</evidence>
<evidence type="ECO:0000256" key="1">
    <source>
        <dbReference type="ARBA" id="ARBA00004604"/>
    </source>
</evidence>
<evidence type="ECO:0000313" key="9">
    <source>
        <dbReference type="Ensembl" id="ENSCWAP00000026603.1"/>
    </source>
</evidence>
<feature type="region of interest" description="Disordered" evidence="8">
    <location>
        <begin position="108"/>
        <end position="342"/>
    </location>
</feature>
<dbReference type="GO" id="GO:0034457">
    <property type="term" value="C:Mpp10 complex"/>
    <property type="evidence" value="ECO:0007669"/>
    <property type="project" value="UniProtKB-UniRule"/>
</dbReference>
<name>A0A8C3YPV5_9CETA</name>
<feature type="compositionally biased region" description="Basic and acidic residues" evidence="8">
    <location>
        <begin position="551"/>
        <end position="572"/>
    </location>
</feature>
<keyword evidence="10" id="KW-1185">Reference proteome</keyword>
<evidence type="ECO:0000256" key="4">
    <source>
        <dbReference type="ARBA" id="ARBA00023242"/>
    </source>
</evidence>